<evidence type="ECO:0000313" key="1">
    <source>
        <dbReference type="EMBL" id="MCI33388.1"/>
    </source>
</evidence>
<dbReference type="Proteomes" id="UP000265520">
    <property type="component" value="Unassembled WGS sequence"/>
</dbReference>
<protein>
    <submittedName>
        <fullName evidence="1">Retrotransposon gag protein</fullName>
    </submittedName>
</protein>
<comment type="caution">
    <text evidence="1">The sequence shown here is derived from an EMBL/GenBank/DDBJ whole genome shotgun (WGS) entry which is preliminary data.</text>
</comment>
<accession>A0A392R9R2</accession>
<sequence length="131" mass="14777">MMEKCLGKSIAVDEQSAGAGPIIQISPEKTKEAESSNLHGEALTEFRHSVKRVELPPFDGEDPAGWISRAEVYFWVQNTMSEVKVSLAQLCMEGPTIHFFNSLLREKEDLSWEGLKEALLERYRGHREGDV</sequence>
<evidence type="ECO:0000313" key="2">
    <source>
        <dbReference type="Proteomes" id="UP000265520"/>
    </source>
</evidence>
<reference evidence="1 2" key="1">
    <citation type="journal article" date="2018" name="Front. Plant Sci.">
        <title>Red Clover (Trifolium pratense) and Zigzag Clover (T. medium) - A Picture of Genomic Similarities and Differences.</title>
        <authorList>
            <person name="Dluhosova J."/>
            <person name="Istvanek J."/>
            <person name="Nedelnik J."/>
            <person name="Repkova J."/>
        </authorList>
    </citation>
    <scope>NUCLEOTIDE SEQUENCE [LARGE SCALE GENOMIC DNA]</scope>
    <source>
        <strain evidence="2">cv. 10/8</strain>
        <tissue evidence="1">Leaf</tissue>
    </source>
</reference>
<organism evidence="1 2">
    <name type="scientific">Trifolium medium</name>
    <dbReference type="NCBI Taxonomy" id="97028"/>
    <lineage>
        <taxon>Eukaryota</taxon>
        <taxon>Viridiplantae</taxon>
        <taxon>Streptophyta</taxon>
        <taxon>Embryophyta</taxon>
        <taxon>Tracheophyta</taxon>
        <taxon>Spermatophyta</taxon>
        <taxon>Magnoliopsida</taxon>
        <taxon>eudicotyledons</taxon>
        <taxon>Gunneridae</taxon>
        <taxon>Pentapetalae</taxon>
        <taxon>rosids</taxon>
        <taxon>fabids</taxon>
        <taxon>Fabales</taxon>
        <taxon>Fabaceae</taxon>
        <taxon>Papilionoideae</taxon>
        <taxon>50 kb inversion clade</taxon>
        <taxon>NPAAA clade</taxon>
        <taxon>Hologalegina</taxon>
        <taxon>IRL clade</taxon>
        <taxon>Trifolieae</taxon>
        <taxon>Trifolium</taxon>
    </lineage>
</organism>
<keyword evidence="2" id="KW-1185">Reference proteome</keyword>
<dbReference type="EMBL" id="LXQA010203999">
    <property type="protein sequence ID" value="MCI33388.1"/>
    <property type="molecule type" value="Genomic_DNA"/>
</dbReference>
<dbReference type="AlphaFoldDB" id="A0A392R9R2"/>
<name>A0A392R9R2_9FABA</name>
<proteinExistence type="predicted"/>
<feature type="non-terminal residue" evidence="1">
    <location>
        <position position="131"/>
    </location>
</feature>